<keyword evidence="3" id="KW-1185">Reference proteome</keyword>
<evidence type="ECO:0000256" key="1">
    <source>
        <dbReference type="SAM" id="Phobius"/>
    </source>
</evidence>
<gene>
    <name evidence="2" type="ORF">N7494_000341</name>
</gene>
<proteinExistence type="predicted"/>
<keyword evidence="1" id="KW-0472">Membrane</keyword>
<evidence type="ECO:0000313" key="3">
    <source>
        <dbReference type="Proteomes" id="UP001220324"/>
    </source>
</evidence>
<dbReference type="Proteomes" id="UP001220324">
    <property type="component" value="Unassembled WGS sequence"/>
</dbReference>
<dbReference type="SUPFAM" id="SSF63829">
    <property type="entry name" value="Calcium-dependent phosphotriesterase"/>
    <property type="match status" value="1"/>
</dbReference>
<dbReference type="AlphaFoldDB" id="A0AAD6GJQ5"/>
<dbReference type="InterPro" id="IPR051288">
    <property type="entry name" value="Serum_paraoxonase/arylesterase"/>
</dbReference>
<evidence type="ECO:0000313" key="2">
    <source>
        <dbReference type="EMBL" id="KAJ5556426.1"/>
    </source>
</evidence>
<feature type="transmembrane region" description="Helical" evidence="1">
    <location>
        <begin position="12"/>
        <end position="33"/>
    </location>
</feature>
<name>A0AAD6GJQ5_9EURO</name>
<reference evidence="2 3" key="1">
    <citation type="journal article" date="2023" name="IMA Fungus">
        <title>Comparative genomic study of the Penicillium genus elucidates a diverse pangenome and 15 lateral gene transfer events.</title>
        <authorList>
            <person name="Petersen C."/>
            <person name="Sorensen T."/>
            <person name="Nielsen M.R."/>
            <person name="Sondergaard T.E."/>
            <person name="Sorensen J.L."/>
            <person name="Fitzpatrick D.A."/>
            <person name="Frisvad J.C."/>
            <person name="Nielsen K.L."/>
        </authorList>
    </citation>
    <scope>NUCLEOTIDE SEQUENCE [LARGE SCALE GENOMIC DNA]</scope>
    <source>
        <strain evidence="2 3">IBT 35679</strain>
    </source>
</reference>
<dbReference type="PANTHER" id="PTHR11799:SF20">
    <property type="entry name" value="SMP-30_GLUCONOLACTONASE_LRE-LIKE REGION DOMAIN-CONTAINING PROTEIN"/>
    <property type="match status" value="1"/>
</dbReference>
<sequence>MAMSQQAQRKSLWARSLYWTISILALSMFYRAYVQNILFITLGVGRQIQPLEDFPWTCTRQYHPLLEACEDMWLDHHDRKLYAACSTIESRQGWSPGGNKYNVSARTLTDHITVLDIDDVDSDGLSVPRQLKIGGYEDALDLHGFDVRHIGSTVRFWLINHKPPIDSITGDVLDPWTHGANSTVEIFDLNKETDTLEYVRTIYSDAIISPNNLAVDADGVGFVITNDHKGKTGRFRDLEMLYGTGSLTYCRSDTGKCNIAAKDGFRFPNGIAKGKDGLYYVSHSVTGLVTVHNLENDQLKQVDTISMGYPVDNLSFDEDGNLIAAAIPDSFAFVKSMDHPHDFVAPATVLASSLKGADGKWEVLKVVEDSLGQKLPTSTVAVQDTRSRRLFLGGVLAPFISICEKRE</sequence>
<organism evidence="2 3">
    <name type="scientific">Penicillium frequentans</name>
    <dbReference type="NCBI Taxonomy" id="3151616"/>
    <lineage>
        <taxon>Eukaryota</taxon>
        <taxon>Fungi</taxon>
        <taxon>Dikarya</taxon>
        <taxon>Ascomycota</taxon>
        <taxon>Pezizomycotina</taxon>
        <taxon>Eurotiomycetes</taxon>
        <taxon>Eurotiomycetidae</taxon>
        <taxon>Eurotiales</taxon>
        <taxon>Aspergillaceae</taxon>
        <taxon>Penicillium</taxon>
    </lineage>
</organism>
<comment type="caution">
    <text evidence="2">The sequence shown here is derived from an EMBL/GenBank/DDBJ whole genome shotgun (WGS) entry which is preliminary data.</text>
</comment>
<protein>
    <recommendedName>
        <fullName evidence="4">SMP-30/Gluconolactonase/LRE-like region domain-containing protein</fullName>
    </recommendedName>
</protein>
<dbReference type="EMBL" id="JAQIZZ010000001">
    <property type="protein sequence ID" value="KAJ5556426.1"/>
    <property type="molecule type" value="Genomic_DNA"/>
</dbReference>
<keyword evidence="1" id="KW-0812">Transmembrane</keyword>
<dbReference type="InterPro" id="IPR011042">
    <property type="entry name" value="6-blade_b-propeller_TolB-like"/>
</dbReference>
<accession>A0AAD6GJQ5</accession>
<keyword evidence="1" id="KW-1133">Transmembrane helix</keyword>
<evidence type="ECO:0008006" key="4">
    <source>
        <dbReference type="Google" id="ProtNLM"/>
    </source>
</evidence>
<dbReference type="Gene3D" id="2.120.10.30">
    <property type="entry name" value="TolB, C-terminal domain"/>
    <property type="match status" value="1"/>
</dbReference>
<dbReference type="PANTHER" id="PTHR11799">
    <property type="entry name" value="PARAOXONASE"/>
    <property type="match status" value="1"/>
</dbReference>